<dbReference type="HOGENOM" id="CLU_105121_0_0_1"/>
<dbReference type="PANTHER" id="PTHR40845">
    <property type="match status" value="1"/>
</dbReference>
<dbReference type="PANTHER" id="PTHR40845:SF1">
    <property type="match status" value="1"/>
</dbReference>
<keyword evidence="5" id="KW-1185">Reference proteome</keyword>
<feature type="domain" description="DUF7888" evidence="2">
    <location>
        <begin position="49"/>
        <end position="184"/>
    </location>
</feature>
<dbReference type="Pfam" id="PF25411">
    <property type="entry name" value="DUF7888"/>
    <property type="match status" value="1"/>
</dbReference>
<dbReference type="Proteomes" id="UP000006039">
    <property type="component" value="Unassembled WGS sequence"/>
</dbReference>
<evidence type="ECO:0000313" key="3">
    <source>
        <dbReference type="EMBL" id="EJT82591.1"/>
    </source>
</evidence>
<reference evidence="3" key="2">
    <citation type="submission" date="2010-07" db="EMBL/GenBank/DDBJ databases">
        <authorList>
            <consortium name="The Broad Institute Genome Sequencing Platform"/>
            <consortium name="Broad Institute Genome Sequencing Center for Infectious Disease"/>
            <person name="Ma L.-J."/>
            <person name="Dead R."/>
            <person name="Young S."/>
            <person name="Zeng Q."/>
            <person name="Koehrsen M."/>
            <person name="Alvarado L."/>
            <person name="Berlin A."/>
            <person name="Chapman S.B."/>
            <person name="Chen Z."/>
            <person name="Freedman E."/>
            <person name="Gellesch M."/>
            <person name="Goldberg J."/>
            <person name="Griggs A."/>
            <person name="Gujja S."/>
            <person name="Heilman E.R."/>
            <person name="Heiman D."/>
            <person name="Hepburn T."/>
            <person name="Howarth C."/>
            <person name="Jen D."/>
            <person name="Larson L."/>
            <person name="Mehta T."/>
            <person name="Neiman D."/>
            <person name="Pearson M."/>
            <person name="Roberts A."/>
            <person name="Saif S."/>
            <person name="Shea T."/>
            <person name="Shenoy N."/>
            <person name="Sisk P."/>
            <person name="Stolte C."/>
            <person name="Sykes S."/>
            <person name="Walk T."/>
            <person name="White J."/>
            <person name="Yandava C."/>
            <person name="Haas B."/>
            <person name="Nusbaum C."/>
            <person name="Birren B."/>
        </authorList>
    </citation>
    <scope>NUCLEOTIDE SEQUENCE</scope>
    <source>
        <strain evidence="3">R3-111a-1</strain>
    </source>
</reference>
<gene>
    <name evidence="4" type="primary">20343022</name>
    <name evidence="3" type="ORF">GGTG_02564</name>
</gene>
<dbReference type="RefSeq" id="XP_009218600.1">
    <property type="nucleotide sequence ID" value="XM_009220336.1"/>
</dbReference>
<accession>J3NMQ8</accession>
<dbReference type="OrthoDB" id="3478218at2759"/>
<reference evidence="5" key="1">
    <citation type="submission" date="2010-07" db="EMBL/GenBank/DDBJ databases">
        <title>The genome sequence of Gaeumannomyces graminis var. tritici strain R3-111a-1.</title>
        <authorList>
            <consortium name="The Broad Institute Genome Sequencing Platform"/>
            <person name="Ma L.-J."/>
            <person name="Dead R."/>
            <person name="Young S."/>
            <person name="Zeng Q."/>
            <person name="Koehrsen M."/>
            <person name="Alvarado L."/>
            <person name="Berlin A."/>
            <person name="Chapman S.B."/>
            <person name="Chen Z."/>
            <person name="Freedman E."/>
            <person name="Gellesch M."/>
            <person name="Goldberg J."/>
            <person name="Griggs A."/>
            <person name="Gujja S."/>
            <person name="Heilman E.R."/>
            <person name="Heiman D."/>
            <person name="Hepburn T."/>
            <person name="Howarth C."/>
            <person name="Jen D."/>
            <person name="Larson L."/>
            <person name="Mehta T."/>
            <person name="Neiman D."/>
            <person name="Pearson M."/>
            <person name="Roberts A."/>
            <person name="Saif S."/>
            <person name="Shea T."/>
            <person name="Shenoy N."/>
            <person name="Sisk P."/>
            <person name="Stolte C."/>
            <person name="Sykes S."/>
            <person name="Walk T."/>
            <person name="White J."/>
            <person name="Yandava C."/>
            <person name="Haas B."/>
            <person name="Nusbaum C."/>
            <person name="Birren B."/>
        </authorList>
    </citation>
    <scope>NUCLEOTIDE SEQUENCE [LARGE SCALE GENOMIC DNA]</scope>
    <source>
        <strain evidence="5">R3-111a-1</strain>
    </source>
</reference>
<evidence type="ECO:0000313" key="5">
    <source>
        <dbReference type="Proteomes" id="UP000006039"/>
    </source>
</evidence>
<dbReference type="EMBL" id="GL385395">
    <property type="protein sequence ID" value="EJT82591.1"/>
    <property type="molecule type" value="Genomic_DNA"/>
</dbReference>
<evidence type="ECO:0000256" key="1">
    <source>
        <dbReference type="SAM" id="SignalP"/>
    </source>
</evidence>
<organism evidence="3">
    <name type="scientific">Gaeumannomyces tritici (strain R3-111a-1)</name>
    <name type="common">Wheat and barley take-all root rot fungus</name>
    <name type="synonym">Gaeumannomyces graminis var. tritici</name>
    <dbReference type="NCBI Taxonomy" id="644352"/>
    <lineage>
        <taxon>Eukaryota</taxon>
        <taxon>Fungi</taxon>
        <taxon>Dikarya</taxon>
        <taxon>Ascomycota</taxon>
        <taxon>Pezizomycotina</taxon>
        <taxon>Sordariomycetes</taxon>
        <taxon>Sordariomycetidae</taxon>
        <taxon>Magnaporthales</taxon>
        <taxon>Magnaporthaceae</taxon>
        <taxon>Gaeumannomyces</taxon>
    </lineage>
</organism>
<dbReference type="AlphaFoldDB" id="J3NMQ8"/>
<dbReference type="GeneID" id="20343022"/>
<proteinExistence type="predicted"/>
<keyword evidence="1" id="KW-0732">Signal</keyword>
<dbReference type="eggNOG" id="ENOG502SB2X">
    <property type="taxonomic scope" value="Eukaryota"/>
</dbReference>
<reference evidence="4" key="4">
    <citation type="journal article" date="2015" name="G3 (Bethesda)">
        <title>Genome sequences of three phytopathogenic species of the Magnaporthaceae family of fungi.</title>
        <authorList>
            <person name="Okagaki L.H."/>
            <person name="Nunes C.C."/>
            <person name="Sailsbery J."/>
            <person name="Clay B."/>
            <person name="Brown D."/>
            <person name="John T."/>
            <person name="Oh Y."/>
            <person name="Young N."/>
            <person name="Fitzgerald M."/>
            <person name="Haas B.J."/>
            <person name="Zeng Q."/>
            <person name="Young S."/>
            <person name="Adiconis X."/>
            <person name="Fan L."/>
            <person name="Levin J.Z."/>
            <person name="Mitchell T.K."/>
            <person name="Okubara P.A."/>
            <person name="Farman M.L."/>
            <person name="Kohn L.M."/>
            <person name="Birren B."/>
            <person name="Ma L.-J."/>
            <person name="Dean R.A."/>
        </authorList>
    </citation>
    <scope>NUCLEOTIDE SEQUENCE</scope>
    <source>
        <strain evidence="4">R3-111a-1</strain>
    </source>
</reference>
<protein>
    <recommendedName>
        <fullName evidence="2">DUF7888 domain-containing protein</fullName>
    </recommendedName>
</protein>
<dbReference type="STRING" id="644352.J3NMQ8"/>
<dbReference type="EnsemblFungi" id="EJT82591">
    <property type="protein sequence ID" value="EJT82591"/>
    <property type="gene ID" value="GGTG_02564"/>
</dbReference>
<feature type="chain" id="PRO_5015094269" description="DUF7888 domain-containing protein" evidence="1">
    <location>
        <begin position="16"/>
        <end position="184"/>
    </location>
</feature>
<reference evidence="4" key="5">
    <citation type="submission" date="2018-04" db="UniProtKB">
        <authorList>
            <consortium name="EnsemblFungi"/>
        </authorList>
    </citation>
    <scope>IDENTIFICATION</scope>
    <source>
        <strain evidence="4">R3-111a-1</strain>
    </source>
</reference>
<name>J3NMQ8_GAET3</name>
<evidence type="ECO:0000259" key="2">
    <source>
        <dbReference type="Pfam" id="PF25411"/>
    </source>
</evidence>
<reference evidence="3" key="3">
    <citation type="submission" date="2010-09" db="EMBL/GenBank/DDBJ databases">
        <title>Annotation of Gaeumannomyces graminis var. tritici R3-111a-1.</title>
        <authorList>
            <consortium name="The Broad Institute Genome Sequencing Platform"/>
            <person name="Ma L.-J."/>
            <person name="Dead R."/>
            <person name="Young S.K."/>
            <person name="Zeng Q."/>
            <person name="Gargeya S."/>
            <person name="Fitzgerald M."/>
            <person name="Haas B."/>
            <person name="Abouelleil A."/>
            <person name="Alvarado L."/>
            <person name="Arachchi H.M."/>
            <person name="Berlin A."/>
            <person name="Brown A."/>
            <person name="Chapman S.B."/>
            <person name="Chen Z."/>
            <person name="Dunbar C."/>
            <person name="Freedman E."/>
            <person name="Gearin G."/>
            <person name="Gellesch M."/>
            <person name="Goldberg J."/>
            <person name="Griggs A."/>
            <person name="Gujja S."/>
            <person name="Heiman D."/>
            <person name="Howarth C."/>
            <person name="Larson L."/>
            <person name="Lui A."/>
            <person name="MacDonald P.J.P."/>
            <person name="Mehta T."/>
            <person name="Montmayeur A."/>
            <person name="Murphy C."/>
            <person name="Neiman D."/>
            <person name="Pearson M."/>
            <person name="Priest M."/>
            <person name="Roberts A."/>
            <person name="Saif S."/>
            <person name="Shea T."/>
            <person name="Shenoy N."/>
            <person name="Sisk P."/>
            <person name="Stolte C."/>
            <person name="Sykes S."/>
            <person name="Yandava C."/>
            <person name="Wortman J."/>
            <person name="Nusbaum C."/>
            <person name="Birren B."/>
        </authorList>
    </citation>
    <scope>NUCLEOTIDE SEQUENCE</scope>
    <source>
        <strain evidence="3">R3-111a-1</strain>
    </source>
</reference>
<dbReference type="InterPro" id="IPR057210">
    <property type="entry name" value="DUF7888"/>
</dbReference>
<feature type="signal peptide" evidence="1">
    <location>
        <begin position="1"/>
        <end position="15"/>
    </location>
</feature>
<evidence type="ECO:0000313" key="4">
    <source>
        <dbReference type="EnsemblFungi" id="EJT82591"/>
    </source>
</evidence>
<dbReference type="VEuPathDB" id="FungiDB:GGTG_02564"/>
<sequence>MQSKAIFVFALPVFAAPAPVMQQPGSVELATRSEPVAVAEAQLEKREIITGIVTSIAITVGTDLATRAANAGIKLIKDISNWTSAREKFTKATVDEMWAKNPDPTQWVAAICNNVGYNLKNPQGITGKVSVDLKQGALKTNYDCFYMAKGNTFSSTGDGGYINLATRNNAACKFTKGKNPSLAC</sequence>